<reference evidence="1" key="1">
    <citation type="submission" date="2023-11" db="EMBL/GenBank/DDBJ databases">
        <title>Gracilibacillus pellucida a moderately halophilic bacterium isolated from saline soil in Xinjiang province.</title>
        <authorList>
            <person name="Zhang Z."/>
            <person name="Tan F."/>
            <person name="Wang Y."/>
            <person name="Xia M."/>
        </authorList>
    </citation>
    <scope>NUCLEOTIDE SEQUENCE</scope>
    <source>
        <strain evidence="1">S3-1-1</strain>
    </source>
</reference>
<dbReference type="EMBL" id="JAWZSR010000002">
    <property type="protein sequence ID" value="MDX8045477.1"/>
    <property type="molecule type" value="Genomic_DNA"/>
</dbReference>
<keyword evidence="2" id="KW-1185">Reference proteome</keyword>
<accession>A0ACC6M410</accession>
<gene>
    <name evidence="1" type="ORF">SH601_05685</name>
</gene>
<keyword evidence="1" id="KW-0378">Hydrolase</keyword>
<sequence>MKAVMKKMSLIVVIALLMITTLSINNVTVEGASVDTEAESAIVIDANTGKVLFEKQSDLKLPPASMTKMMTEYLVLEAIDQGHISWDTTIQIDDYPYWLSSNNSFSGIGLIQDKDYTVRELYEGMAIISDNATTVALAELVAGTEGEFVQMMNDKAEEMGLPEYKFVNSTGLENADLGEYHPEGTEPDADNLLSARSAALLAYHLVNDYPEALDYSSTMLSELDDRPLENLNWMLPWDNDNFRQFAYDGVDGLKTGHTKAAGYCFTGTAQQGDRRIITVVMKTDSESKRFIETKKLMNFGFNQFESAELFPANYQLEDESELQVSKGKEKTVGVETAEPFATMVKNGEEDLYSVRYEIDQDKLTDDGTLEAPIEAGEKVGQAILVYDGDEDFGYIDGEDGQRVDLVTTTAVEKANWFMLSLGAIGDFFSNIFSTVVDFFKGLFS</sequence>
<comment type="caution">
    <text evidence="1">The sequence shown here is derived from an EMBL/GenBank/DDBJ whole genome shotgun (WGS) entry which is preliminary data.</text>
</comment>
<proteinExistence type="predicted"/>
<name>A0ACC6M410_9BACI</name>
<evidence type="ECO:0000313" key="1">
    <source>
        <dbReference type="EMBL" id="MDX8045477.1"/>
    </source>
</evidence>
<evidence type="ECO:0000313" key="2">
    <source>
        <dbReference type="Proteomes" id="UP001277972"/>
    </source>
</evidence>
<keyword evidence="1" id="KW-0645">Protease</keyword>
<dbReference type="EC" id="3.4.-.-" evidence="1"/>
<keyword evidence="1" id="KW-0121">Carboxypeptidase</keyword>
<organism evidence="1 2">
    <name type="scientific">Gracilibacillus pellucidus</name>
    <dbReference type="NCBI Taxonomy" id="3095368"/>
    <lineage>
        <taxon>Bacteria</taxon>
        <taxon>Bacillati</taxon>
        <taxon>Bacillota</taxon>
        <taxon>Bacilli</taxon>
        <taxon>Bacillales</taxon>
        <taxon>Bacillaceae</taxon>
        <taxon>Gracilibacillus</taxon>
    </lineage>
</organism>
<protein>
    <submittedName>
        <fullName evidence="1">D-alanyl-D-alanine carboxypeptidase family protein</fullName>
        <ecNumber evidence="1">3.4.-.-</ecNumber>
    </submittedName>
</protein>
<dbReference type="Proteomes" id="UP001277972">
    <property type="component" value="Unassembled WGS sequence"/>
</dbReference>